<dbReference type="Proteomes" id="UP000095282">
    <property type="component" value="Unplaced"/>
</dbReference>
<proteinExistence type="predicted"/>
<reference evidence="2" key="1">
    <citation type="submission" date="2016-11" db="UniProtKB">
        <authorList>
            <consortium name="WormBaseParasite"/>
        </authorList>
    </citation>
    <scope>IDENTIFICATION</scope>
</reference>
<sequence length="174" mass="19608">MASVFDVPVKDSWFKIEVEGNKRIVVDGIVVVEEDLKRHSLTPIPLKRMELVEGGNGKLRETYVKVSEALIGINGSDEVFLRVGEHPLNEVQMGHLFDFLTWEVKLSGSPVKVLFDLREKRAMVKGKIVGEAHKGGSIRFKKGEHEFELKLKLCNSAELYLNGEKVPHFTPRNG</sequence>
<accession>A0A1I7USL2</accession>
<organism evidence="1 2">
    <name type="scientific">Caenorhabditis tropicalis</name>
    <dbReference type="NCBI Taxonomy" id="1561998"/>
    <lineage>
        <taxon>Eukaryota</taxon>
        <taxon>Metazoa</taxon>
        <taxon>Ecdysozoa</taxon>
        <taxon>Nematoda</taxon>
        <taxon>Chromadorea</taxon>
        <taxon>Rhabditida</taxon>
        <taxon>Rhabditina</taxon>
        <taxon>Rhabditomorpha</taxon>
        <taxon>Rhabditoidea</taxon>
        <taxon>Rhabditidae</taxon>
        <taxon>Peloderinae</taxon>
        <taxon>Caenorhabditis</taxon>
    </lineage>
</organism>
<protein>
    <submittedName>
        <fullName evidence="2">Retroviral aspartyl protease</fullName>
    </submittedName>
</protein>
<dbReference type="AlphaFoldDB" id="A0A1I7USL2"/>
<keyword evidence="1" id="KW-1185">Reference proteome</keyword>
<name>A0A1I7USL2_9PELO</name>
<dbReference type="WBParaSite" id="Csp11.Scaffold630.g18928.t1">
    <property type="protein sequence ID" value="Csp11.Scaffold630.g18928.t1"/>
    <property type="gene ID" value="Csp11.Scaffold630.g18928"/>
</dbReference>
<evidence type="ECO:0000313" key="2">
    <source>
        <dbReference type="WBParaSite" id="Csp11.Scaffold630.g18928.t1"/>
    </source>
</evidence>
<evidence type="ECO:0000313" key="1">
    <source>
        <dbReference type="Proteomes" id="UP000095282"/>
    </source>
</evidence>